<dbReference type="InterPro" id="IPR042183">
    <property type="entry name" value="MmgE/PrpD_sf_1"/>
</dbReference>
<organism evidence="4 5">
    <name type="scientific">Lachnellula suecica</name>
    <dbReference type="NCBI Taxonomy" id="602035"/>
    <lineage>
        <taxon>Eukaryota</taxon>
        <taxon>Fungi</taxon>
        <taxon>Dikarya</taxon>
        <taxon>Ascomycota</taxon>
        <taxon>Pezizomycotina</taxon>
        <taxon>Leotiomycetes</taxon>
        <taxon>Helotiales</taxon>
        <taxon>Lachnaceae</taxon>
        <taxon>Lachnellula</taxon>
    </lineage>
</organism>
<proteinExistence type="inferred from homology"/>
<dbReference type="InterPro" id="IPR045336">
    <property type="entry name" value="MmgE_PrpD_N"/>
</dbReference>
<protein>
    <submittedName>
        <fullName evidence="4">Cis-aconitate decarboxylase</fullName>
    </submittedName>
</protein>
<feature type="domain" description="MmgE/PrpD C-terminal" evidence="3">
    <location>
        <begin position="331"/>
        <end position="506"/>
    </location>
</feature>
<evidence type="ECO:0000259" key="3">
    <source>
        <dbReference type="Pfam" id="PF19305"/>
    </source>
</evidence>
<comment type="caution">
    <text evidence="4">The sequence shown here is derived from an EMBL/GenBank/DDBJ whole genome shotgun (WGS) entry which is preliminary data.</text>
</comment>
<dbReference type="PANTHER" id="PTHR16943:SF8">
    <property type="entry name" value="2-METHYLCITRATE DEHYDRATASE"/>
    <property type="match status" value="1"/>
</dbReference>
<sequence>MGEVLDTALYYNYTLSLQLTTVKDNNVAMGEDIAAQTSNAATFASTAPSDRTGPTGKLCNWTHSLTLSQVPKEVQERAKYLILDGIACALLGAHLPWSETAAKPIFEMESSGPCSVFGWGRTLGPLAAALLNSTFIQGFELDDYHSEAPLHSNAILLPAILAAAEFSDSTRSSQSKLSIDGGAFLLAAIVGYEIGPRSQRTSYTIPGLALRNRLCPSASAAAVSKLLGLGPNQIEDALGTACTQACGLMSAQYESMAKRMQHGFAARNGLFAALMSQGGYTGIQRVYERPYGGFLATFSQGSGKIPQYKEDELVADLGVKWQTSKIRVKPYAAMATTHPVIECIAVLQTCHPLTLYRSDDNLSMISSVRLEMSEAAYKHGGFPVIRPVTATGAQMSASYIAALQLVDGHVLPSQFRASLLDRDNVWAMVAKTSCVHTAAFDDEPWHQRVTITMSNGQKLVKFLEAPKGVRPGLTNKDILDKWRAVTQGVIDSERQEKIENLVLGLETVPNVASKLRALLQGWTGNPIRESERVDRTLSALL</sequence>
<dbReference type="AlphaFoldDB" id="A0A8T9CFI2"/>
<dbReference type="Gene3D" id="3.30.1330.120">
    <property type="entry name" value="2-methylcitrate dehydratase PrpD"/>
    <property type="match status" value="1"/>
</dbReference>
<dbReference type="InterPro" id="IPR045337">
    <property type="entry name" value="MmgE_PrpD_C"/>
</dbReference>
<accession>A0A8T9CFI2</accession>
<feature type="domain" description="MmgE/PrpD N-terminal" evidence="2">
    <location>
        <begin position="57"/>
        <end position="301"/>
    </location>
</feature>
<dbReference type="PANTHER" id="PTHR16943">
    <property type="entry name" value="2-METHYLCITRATE DEHYDRATASE-RELATED"/>
    <property type="match status" value="1"/>
</dbReference>
<dbReference type="InterPro" id="IPR042188">
    <property type="entry name" value="MmgE/PrpD_sf_2"/>
</dbReference>
<dbReference type="GO" id="GO:0016829">
    <property type="term" value="F:lyase activity"/>
    <property type="evidence" value="ECO:0007669"/>
    <property type="project" value="InterPro"/>
</dbReference>
<reference evidence="4 5" key="1">
    <citation type="submission" date="2018-05" db="EMBL/GenBank/DDBJ databases">
        <title>Genome sequencing and assembly of the regulated plant pathogen Lachnellula willkommii and related sister species for the development of diagnostic species identification markers.</title>
        <authorList>
            <person name="Giroux E."/>
            <person name="Bilodeau G."/>
        </authorList>
    </citation>
    <scope>NUCLEOTIDE SEQUENCE [LARGE SCALE GENOMIC DNA]</scope>
    <source>
        <strain evidence="4 5">CBS 268.59</strain>
    </source>
</reference>
<dbReference type="EMBL" id="QGMK01000136">
    <property type="protein sequence ID" value="TVY83942.1"/>
    <property type="molecule type" value="Genomic_DNA"/>
</dbReference>
<evidence type="ECO:0000313" key="5">
    <source>
        <dbReference type="Proteomes" id="UP000469558"/>
    </source>
</evidence>
<dbReference type="Pfam" id="PF03972">
    <property type="entry name" value="MmgE_PrpD_N"/>
    <property type="match status" value="1"/>
</dbReference>
<dbReference type="OrthoDB" id="10267976at2759"/>
<gene>
    <name evidence="4" type="primary">cad1</name>
    <name evidence="4" type="ORF">LSUE1_G001645</name>
</gene>
<keyword evidence="5" id="KW-1185">Reference proteome</keyword>
<dbReference type="Proteomes" id="UP000469558">
    <property type="component" value="Unassembled WGS sequence"/>
</dbReference>
<name>A0A8T9CFI2_9HELO</name>
<comment type="similarity">
    <text evidence="1">Belongs to the PrpD family.</text>
</comment>
<dbReference type="InterPro" id="IPR036148">
    <property type="entry name" value="MmgE/PrpD_sf"/>
</dbReference>
<dbReference type="SUPFAM" id="SSF103378">
    <property type="entry name" value="2-methylcitrate dehydratase PrpD"/>
    <property type="match status" value="1"/>
</dbReference>
<dbReference type="InterPro" id="IPR005656">
    <property type="entry name" value="MmgE_PrpD"/>
</dbReference>
<evidence type="ECO:0000256" key="1">
    <source>
        <dbReference type="ARBA" id="ARBA00006174"/>
    </source>
</evidence>
<dbReference type="Pfam" id="PF19305">
    <property type="entry name" value="MmgE_PrpD_C"/>
    <property type="match status" value="1"/>
</dbReference>
<evidence type="ECO:0000259" key="2">
    <source>
        <dbReference type="Pfam" id="PF03972"/>
    </source>
</evidence>
<evidence type="ECO:0000313" key="4">
    <source>
        <dbReference type="EMBL" id="TVY83942.1"/>
    </source>
</evidence>
<dbReference type="Gene3D" id="1.10.4100.10">
    <property type="entry name" value="2-methylcitrate dehydratase PrpD"/>
    <property type="match status" value="1"/>
</dbReference>